<name>A0A2P2M660_RHIMU</name>
<sequence>MCCGMPVYTIRALRQKPNVIKPFHGVSAGGTFTGCSRSFSRQTLTAQKLNISMIAT</sequence>
<evidence type="ECO:0000313" key="1">
    <source>
        <dbReference type="EMBL" id="MBX25719.1"/>
    </source>
</evidence>
<reference evidence="1" key="1">
    <citation type="submission" date="2018-02" db="EMBL/GenBank/DDBJ databases">
        <title>Rhizophora mucronata_Transcriptome.</title>
        <authorList>
            <person name="Meera S.P."/>
            <person name="Sreeshan A."/>
            <person name="Augustine A."/>
        </authorList>
    </citation>
    <scope>NUCLEOTIDE SEQUENCE</scope>
    <source>
        <tissue evidence="1">Leaf</tissue>
    </source>
</reference>
<dbReference type="AlphaFoldDB" id="A0A2P2M660"/>
<proteinExistence type="predicted"/>
<protein>
    <submittedName>
        <fullName evidence="1">Uncharacterized protein MANES_08G157700</fullName>
    </submittedName>
</protein>
<dbReference type="EMBL" id="GGEC01045235">
    <property type="protein sequence ID" value="MBX25719.1"/>
    <property type="molecule type" value="Transcribed_RNA"/>
</dbReference>
<organism evidence="1">
    <name type="scientific">Rhizophora mucronata</name>
    <name type="common">Asiatic mangrove</name>
    <dbReference type="NCBI Taxonomy" id="61149"/>
    <lineage>
        <taxon>Eukaryota</taxon>
        <taxon>Viridiplantae</taxon>
        <taxon>Streptophyta</taxon>
        <taxon>Embryophyta</taxon>
        <taxon>Tracheophyta</taxon>
        <taxon>Spermatophyta</taxon>
        <taxon>Magnoliopsida</taxon>
        <taxon>eudicotyledons</taxon>
        <taxon>Gunneridae</taxon>
        <taxon>Pentapetalae</taxon>
        <taxon>rosids</taxon>
        <taxon>fabids</taxon>
        <taxon>Malpighiales</taxon>
        <taxon>Rhizophoraceae</taxon>
        <taxon>Rhizophora</taxon>
    </lineage>
</organism>
<accession>A0A2P2M660</accession>